<proteinExistence type="predicted"/>
<gene>
    <name evidence="1" type="ORF">HUT08_30920</name>
</gene>
<dbReference type="InterPro" id="IPR052552">
    <property type="entry name" value="YeaO-like"/>
</dbReference>
<dbReference type="PANTHER" id="PTHR36849">
    <property type="entry name" value="CYTOPLASMIC PROTEIN-RELATED"/>
    <property type="match status" value="1"/>
</dbReference>
<organism evidence="1 2">
    <name type="scientific">Streptomyces buecherae</name>
    <dbReference type="NCBI Taxonomy" id="2763006"/>
    <lineage>
        <taxon>Bacteria</taxon>
        <taxon>Bacillati</taxon>
        <taxon>Actinomycetota</taxon>
        <taxon>Actinomycetes</taxon>
        <taxon>Kitasatosporales</taxon>
        <taxon>Streptomycetaceae</taxon>
        <taxon>Streptomyces</taxon>
    </lineage>
</organism>
<protein>
    <submittedName>
        <fullName evidence="1">DUF488 family protein</fullName>
    </submittedName>
</protein>
<keyword evidence="2" id="KW-1185">Reference proteome</keyword>
<dbReference type="Proteomes" id="UP000509303">
    <property type="component" value="Chromosome"/>
</dbReference>
<dbReference type="PANTHER" id="PTHR36849:SF1">
    <property type="entry name" value="CYTOPLASMIC PROTEIN"/>
    <property type="match status" value="1"/>
</dbReference>
<dbReference type="AlphaFoldDB" id="A0A7H8NFH2"/>
<dbReference type="Pfam" id="PF22752">
    <property type="entry name" value="DUF488-N3i"/>
    <property type="match status" value="1"/>
</dbReference>
<evidence type="ECO:0000313" key="1">
    <source>
        <dbReference type="EMBL" id="QKW53224.1"/>
    </source>
</evidence>
<accession>A0A7H8NFH2</accession>
<dbReference type="EMBL" id="CP054929">
    <property type="protein sequence ID" value="QKW53224.1"/>
    <property type="molecule type" value="Genomic_DNA"/>
</dbReference>
<name>A0A7H8NFH2_9ACTN</name>
<reference evidence="1 2" key="1">
    <citation type="submission" date="2020-06" db="EMBL/GenBank/DDBJ databases">
        <title>Genome mining for natural products.</title>
        <authorList>
            <person name="Zhang B."/>
            <person name="Shi J."/>
            <person name="Ge H."/>
        </authorList>
    </citation>
    <scope>NUCLEOTIDE SEQUENCE [LARGE SCALE GENOMIC DNA]</scope>
    <source>
        <strain evidence="1 2">NA00687</strain>
    </source>
</reference>
<dbReference type="RefSeq" id="WP_176164933.1">
    <property type="nucleotide sequence ID" value="NZ_CP054929.1"/>
</dbReference>
<evidence type="ECO:0000313" key="2">
    <source>
        <dbReference type="Proteomes" id="UP000509303"/>
    </source>
</evidence>
<sequence length="122" mass="13986">MARAAKVRVRRVYEEPTADDGARVLVDRIWPRGLTKDAARLDDWCKNAAPSTQLRRWYDHDPARRDEFARRYQAELAEPAAREALDQLHDRARHDTLTLLTATKDLDLSHATILAEAVRAGR</sequence>